<dbReference type="InterPro" id="IPR052570">
    <property type="entry name" value="FliJ"/>
</dbReference>
<keyword evidence="6" id="KW-0145">Chemotaxis</keyword>
<dbReference type="GO" id="GO:0015031">
    <property type="term" value="P:protein transport"/>
    <property type="evidence" value="ECO:0007669"/>
    <property type="project" value="UniProtKB-KW"/>
</dbReference>
<dbReference type="AlphaFoldDB" id="A0A127M6R2"/>
<dbReference type="STRING" id="1470434.AZF00_11560"/>
<evidence type="ECO:0000256" key="1">
    <source>
        <dbReference type="ARBA" id="ARBA00004413"/>
    </source>
</evidence>
<feature type="region of interest" description="Disordered" evidence="11">
    <location>
        <begin position="1"/>
        <end position="37"/>
    </location>
</feature>
<comment type="similarity">
    <text evidence="2">Belongs to the FliJ family.</text>
</comment>
<keyword evidence="4" id="KW-0813">Transport</keyword>
<evidence type="ECO:0000256" key="7">
    <source>
        <dbReference type="ARBA" id="ARBA00022795"/>
    </source>
</evidence>
<evidence type="ECO:0000256" key="8">
    <source>
        <dbReference type="ARBA" id="ARBA00022927"/>
    </source>
</evidence>
<comment type="subcellular location">
    <subcellularLocation>
        <location evidence="1">Cell membrane</location>
        <topology evidence="1">Peripheral membrane protein</topology>
        <orientation evidence="1">Cytoplasmic side</orientation>
    </subcellularLocation>
</comment>
<feature type="compositionally biased region" description="Basic and acidic residues" evidence="11">
    <location>
        <begin position="14"/>
        <end position="23"/>
    </location>
</feature>
<evidence type="ECO:0000256" key="11">
    <source>
        <dbReference type="SAM" id="MobiDB-lite"/>
    </source>
</evidence>
<evidence type="ECO:0000256" key="10">
    <source>
        <dbReference type="ARBA" id="ARBA00023225"/>
    </source>
</evidence>
<evidence type="ECO:0000256" key="4">
    <source>
        <dbReference type="ARBA" id="ARBA00022448"/>
    </source>
</evidence>
<evidence type="ECO:0000256" key="3">
    <source>
        <dbReference type="ARBA" id="ARBA00020392"/>
    </source>
</evidence>
<evidence type="ECO:0000256" key="6">
    <source>
        <dbReference type="ARBA" id="ARBA00022500"/>
    </source>
</evidence>
<dbReference type="NCBIfam" id="TIGR02473">
    <property type="entry name" value="flagell_FliJ"/>
    <property type="match status" value="1"/>
</dbReference>
<feature type="compositionally biased region" description="Polar residues" evidence="11">
    <location>
        <begin position="1"/>
        <end position="12"/>
    </location>
</feature>
<keyword evidence="9" id="KW-0472">Membrane</keyword>
<evidence type="ECO:0000256" key="9">
    <source>
        <dbReference type="ARBA" id="ARBA00023136"/>
    </source>
</evidence>
<dbReference type="GO" id="GO:0005886">
    <property type="term" value="C:plasma membrane"/>
    <property type="evidence" value="ECO:0007669"/>
    <property type="project" value="UniProtKB-SubCell"/>
</dbReference>
<dbReference type="GO" id="GO:0009288">
    <property type="term" value="C:bacterial-type flagellum"/>
    <property type="evidence" value="ECO:0007669"/>
    <property type="project" value="InterPro"/>
</dbReference>
<dbReference type="Gene3D" id="1.10.287.1700">
    <property type="match status" value="1"/>
</dbReference>
<dbReference type="InterPro" id="IPR053716">
    <property type="entry name" value="Flag_assembly_chemotaxis_eff"/>
</dbReference>
<dbReference type="PANTHER" id="PTHR38786:SF1">
    <property type="entry name" value="FLAGELLAR FLIJ PROTEIN"/>
    <property type="match status" value="1"/>
</dbReference>
<evidence type="ECO:0000313" key="12">
    <source>
        <dbReference type="EMBL" id="AMO68895.1"/>
    </source>
</evidence>
<dbReference type="EMBL" id="CP014544">
    <property type="protein sequence ID" value="AMO68895.1"/>
    <property type="molecule type" value="Genomic_DNA"/>
</dbReference>
<organism evidence="12 13">
    <name type="scientific">Zhongshania aliphaticivorans</name>
    <dbReference type="NCBI Taxonomy" id="1470434"/>
    <lineage>
        <taxon>Bacteria</taxon>
        <taxon>Pseudomonadati</taxon>
        <taxon>Pseudomonadota</taxon>
        <taxon>Gammaproteobacteria</taxon>
        <taxon>Cellvibrionales</taxon>
        <taxon>Spongiibacteraceae</taxon>
        <taxon>Zhongshania</taxon>
    </lineage>
</organism>
<reference evidence="12 13" key="1">
    <citation type="submission" date="2015-12" db="EMBL/GenBank/DDBJ databases">
        <authorList>
            <person name="Shamseldin A."/>
            <person name="Moawad H."/>
            <person name="Abd El-Rahim W.M."/>
            <person name="Sadowsky M.J."/>
        </authorList>
    </citation>
    <scope>NUCLEOTIDE SEQUENCE [LARGE SCALE GENOMIC DNA]</scope>
    <source>
        <strain evidence="12 13">SM2</strain>
    </source>
</reference>
<keyword evidence="7" id="KW-1005">Bacterial flagellum biogenesis</keyword>
<dbReference type="GO" id="GO:0071973">
    <property type="term" value="P:bacterial-type flagellum-dependent cell motility"/>
    <property type="evidence" value="ECO:0007669"/>
    <property type="project" value="InterPro"/>
</dbReference>
<dbReference type="PANTHER" id="PTHR38786">
    <property type="entry name" value="FLAGELLAR FLIJ PROTEIN"/>
    <property type="match status" value="1"/>
</dbReference>
<gene>
    <name evidence="12" type="ORF">AZF00_11560</name>
</gene>
<evidence type="ECO:0000313" key="13">
    <source>
        <dbReference type="Proteomes" id="UP000074119"/>
    </source>
</evidence>
<dbReference type="GO" id="GO:0044781">
    <property type="term" value="P:bacterial-type flagellum organization"/>
    <property type="evidence" value="ECO:0007669"/>
    <property type="project" value="UniProtKB-KW"/>
</dbReference>
<keyword evidence="8" id="KW-0653">Protein transport</keyword>
<proteinExistence type="inferred from homology"/>
<dbReference type="Pfam" id="PF02050">
    <property type="entry name" value="FliJ"/>
    <property type="match status" value="1"/>
</dbReference>
<dbReference type="RefSeq" id="WP_008249214.1">
    <property type="nucleotide sequence ID" value="NZ_CP014544.1"/>
</dbReference>
<accession>A0A127M6R2</accession>
<evidence type="ECO:0000256" key="5">
    <source>
        <dbReference type="ARBA" id="ARBA00022475"/>
    </source>
</evidence>
<name>A0A127M6R2_9GAMM</name>
<dbReference type="Proteomes" id="UP000074119">
    <property type="component" value="Chromosome"/>
</dbReference>
<evidence type="ECO:0000256" key="2">
    <source>
        <dbReference type="ARBA" id="ARBA00010004"/>
    </source>
</evidence>
<dbReference type="KEGG" id="zal:AZF00_11560"/>
<keyword evidence="10" id="KW-1006">Bacterial flagellum protein export</keyword>
<sequence length="153" mass="18264">MKKSQRMQTVNSLADRKEQEQAKRFAKSQKHFDHQQKKYDELKQYYREYADASQSHTAQKLDVHRLQETRHFMSKLAKAVTQQGEAVARAEANVATERQHWLDSRCRAMSLEKLTDRYREQEQQLVNTEEQRQADDLTSQRFVWSARQNMDMA</sequence>
<dbReference type="GO" id="GO:0006935">
    <property type="term" value="P:chemotaxis"/>
    <property type="evidence" value="ECO:0007669"/>
    <property type="project" value="UniProtKB-KW"/>
</dbReference>
<dbReference type="InterPro" id="IPR012823">
    <property type="entry name" value="Flagell_FliJ"/>
</dbReference>
<protein>
    <recommendedName>
        <fullName evidence="3">Flagellar FliJ protein</fullName>
    </recommendedName>
</protein>
<keyword evidence="5" id="KW-1003">Cell membrane</keyword>